<comment type="subcellular location">
    <subcellularLocation>
        <location evidence="1 8">Cell membrane</location>
        <topology evidence="1 8">Multi-pass membrane protein</topology>
    </subcellularLocation>
</comment>
<evidence type="ECO:0000256" key="6">
    <source>
        <dbReference type="ARBA" id="ARBA00023136"/>
    </source>
</evidence>
<evidence type="ECO:0000256" key="2">
    <source>
        <dbReference type="ARBA" id="ARBA00009657"/>
    </source>
</evidence>
<keyword evidence="8" id="KW-0813">Transport</keyword>
<dbReference type="InterPro" id="IPR036259">
    <property type="entry name" value="MFS_trans_sf"/>
</dbReference>
<keyword evidence="4 8" id="KW-0812">Transmembrane</keyword>
<name>A0A0T6AXC0_9SCAR</name>
<keyword evidence="3" id="KW-1003">Cell membrane</keyword>
<evidence type="ECO:0000259" key="10">
    <source>
        <dbReference type="PROSITE" id="PS51465"/>
    </source>
</evidence>
<keyword evidence="12" id="KW-1185">Reference proteome</keyword>
<evidence type="ECO:0000313" key="11">
    <source>
        <dbReference type="EMBL" id="KRT79827.1"/>
    </source>
</evidence>
<gene>
    <name evidence="11" type="ORF">AMK59_6876</name>
</gene>
<evidence type="ECO:0000256" key="7">
    <source>
        <dbReference type="ARBA" id="ARBA00023157"/>
    </source>
</evidence>
<feature type="transmembrane region" description="Helical" evidence="8">
    <location>
        <begin position="550"/>
        <end position="574"/>
    </location>
</feature>
<dbReference type="GO" id="GO:0015347">
    <property type="term" value="F:sodium-independent organic anion transmembrane transporter activity"/>
    <property type="evidence" value="ECO:0007669"/>
    <property type="project" value="TreeGrafter"/>
</dbReference>
<dbReference type="Pfam" id="PF03137">
    <property type="entry name" value="OATP"/>
    <property type="match status" value="1"/>
</dbReference>
<proteinExistence type="inferred from homology"/>
<accession>A0A0T6AXC0</accession>
<keyword evidence="6 8" id="KW-0472">Membrane</keyword>
<dbReference type="Pfam" id="PF07648">
    <property type="entry name" value="Kazal_2"/>
    <property type="match status" value="1"/>
</dbReference>
<feature type="transmembrane region" description="Helical" evidence="8">
    <location>
        <begin position="586"/>
        <end position="614"/>
    </location>
</feature>
<comment type="caution">
    <text evidence="11">The sequence shown here is derived from an EMBL/GenBank/DDBJ whole genome shotgun (WGS) entry which is preliminary data.</text>
</comment>
<dbReference type="OrthoDB" id="5062115at2759"/>
<dbReference type="GO" id="GO:0016323">
    <property type="term" value="C:basolateral plasma membrane"/>
    <property type="evidence" value="ECO:0007669"/>
    <property type="project" value="TreeGrafter"/>
</dbReference>
<organism evidence="11 12">
    <name type="scientific">Oryctes borbonicus</name>
    <dbReference type="NCBI Taxonomy" id="1629725"/>
    <lineage>
        <taxon>Eukaryota</taxon>
        <taxon>Metazoa</taxon>
        <taxon>Ecdysozoa</taxon>
        <taxon>Arthropoda</taxon>
        <taxon>Hexapoda</taxon>
        <taxon>Insecta</taxon>
        <taxon>Pterygota</taxon>
        <taxon>Neoptera</taxon>
        <taxon>Endopterygota</taxon>
        <taxon>Coleoptera</taxon>
        <taxon>Polyphaga</taxon>
        <taxon>Scarabaeiformia</taxon>
        <taxon>Scarabaeidae</taxon>
        <taxon>Dynastinae</taxon>
        <taxon>Oryctes</taxon>
    </lineage>
</organism>
<evidence type="ECO:0000256" key="5">
    <source>
        <dbReference type="ARBA" id="ARBA00022989"/>
    </source>
</evidence>
<evidence type="ECO:0000256" key="8">
    <source>
        <dbReference type="RuleBase" id="RU362056"/>
    </source>
</evidence>
<dbReference type="GO" id="GO:0006811">
    <property type="term" value="P:monoatomic ion transport"/>
    <property type="evidence" value="ECO:0007669"/>
    <property type="project" value="UniProtKB-KW"/>
</dbReference>
<feature type="region of interest" description="Disordered" evidence="9">
    <location>
        <begin position="1"/>
        <end position="20"/>
    </location>
</feature>
<dbReference type="PROSITE" id="PS51465">
    <property type="entry name" value="KAZAL_2"/>
    <property type="match status" value="1"/>
</dbReference>
<dbReference type="PANTHER" id="PTHR11388">
    <property type="entry name" value="ORGANIC ANION TRANSPORTER"/>
    <property type="match status" value="1"/>
</dbReference>
<feature type="transmembrane region" description="Helical" evidence="8">
    <location>
        <begin position="135"/>
        <end position="154"/>
    </location>
</feature>
<comment type="similarity">
    <text evidence="2 8">Belongs to the organo anion transporter (TC 2.A.60) family.</text>
</comment>
<dbReference type="PANTHER" id="PTHR11388:SF76">
    <property type="entry name" value="SOLUTE CARRIER ORGANIC ANION TRANSPORTER FAMILY MEMBER"/>
    <property type="match status" value="1"/>
</dbReference>
<dbReference type="AlphaFoldDB" id="A0A0T6AXC0"/>
<feature type="transmembrane region" description="Helical" evidence="8">
    <location>
        <begin position="293"/>
        <end position="313"/>
    </location>
</feature>
<keyword evidence="5 8" id="KW-1133">Transmembrane helix</keyword>
<dbReference type="Gene3D" id="1.20.1250.20">
    <property type="entry name" value="MFS general substrate transporter like domains"/>
    <property type="match status" value="2"/>
</dbReference>
<keyword evidence="8" id="KW-0406">Ion transport</keyword>
<dbReference type="GO" id="GO:0043252">
    <property type="term" value="P:sodium-independent organic anion transport"/>
    <property type="evidence" value="ECO:0007669"/>
    <property type="project" value="TreeGrafter"/>
</dbReference>
<dbReference type="CDD" id="cd17336">
    <property type="entry name" value="MFS_SLCO_OATP"/>
    <property type="match status" value="1"/>
</dbReference>
<feature type="transmembrane region" description="Helical" evidence="8">
    <location>
        <begin position="400"/>
        <end position="420"/>
    </location>
</feature>
<feature type="transmembrane region" description="Helical" evidence="8">
    <location>
        <begin position="103"/>
        <end position="123"/>
    </location>
</feature>
<feature type="transmembrane region" description="Helical" evidence="8">
    <location>
        <begin position="361"/>
        <end position="380"/>
    </location>
</feature>
<protein>
    <recommendedName>
        <fullName evidence="8">Solute carrier organic anion transporter family member</fullName>
    </recommendedName>
</protein>
<sequence>MSKNYISLPTIEDGGKSNTSEDEKYFSRFIHEDQEAVEQVYVRETTCGWWIFKGGILQRFANKKAFVLLYGIVGCLFSASYSYNSGTITTLERRFKIPSRTTGIISVGNDISQLFVSVILSYYAGTKHRPRWMALGLYTVVLFCLMTALLHWLYGAGEDALLLTAEFGARYDENTTKEVFEKEQRKSLCLARKQTFAECETLEGSYAPQIILFTAQLISGMGAPLYYTLGISYMDDNIKKSKTPALISISYFLKTLGPAIGYALASVCLKIYISPTLTPTINNKDPRWLGAWWLGWIILGCIIFVFASLLALFPKQLPRAAARRIRKQIFHASSLKQETETPISFKDMIKTFKRLTGNPTLMLNNFAAVFYFLGYMPYWIFLPKYIETQYRQSASASSLITGTAGLIFSAIGVLLSGLIVSKIKPRARTLAAWNVIVGAISIFGIISYAYLGCLDNSQYTSVINNEHYKQVPHCHRKCSCDYVKYNPVCSEDRVTTFISACHAGCTHSNFVNATKIYSHCSCIQSKDFENKASPGIATSGNCPVDCFYKFYLFVAVVCLLKFTGATGRVSNFLVTVRCVEEKDKSVAMGFGLMVMSLCAFVPSPILFGIIIGLFEGIFLSYFSNIRFR</sequence>
<keyword evidence="7" id="KW-1015">Disulfide bond</keyword>
<comment type="caution">
    <text evidence="8">Lacks conserved residue(s) required for the propagation of feature annotation.</text>
</comment>
<evidence type="ECO:0000256" key="3">
    <source>
        <dbReference type="ARBA" id="ARBA00022475"/>
    </source>
</evidence>
<feature type="transmembrane region" description="Helical" evidence="8">
    <location>
        <begin position="210"/>
        <end position="230"/>
    </location>
</feature>
<feature type="domain" description="Kazal-like" evidence="10">
    <location>
        <begin position="468"/>
        <end position="524"/>
    </location>
</feature>
<dbReference type="SUPFAM" id="SSF103473">
    <property type="entry name" value="MFS general substrate transporter"/>
    <property type="match status" value="2"/>
</dbReference>
<dbReference type="InterPro" id="IPR004156">
    <property type="entry name" value="OATP"/>
</dbReference>
<feature type="transmembrane region" description="Helical" evidence="8">
    <location>
        <begin position="432"/>
        <end position="451"/>
    </location>
</feature>
<dbReference type="EMBL" id="LJIG01022578">
    <property type="protein sequence ID" value="KRT79827.1"/>
    <property type="molecule type" value="Genomic_DNA"/>
</dbReference>
<dbReference type="NCBIfam" id="TIGR00805">
    <property type="entry name" value="oat"/>
    <property type="match status" value="1"/>
</dbReference>
<feature type="transmembrane region" description="Helical" evidence="8">
    <location>
        <begin position="65"/>
        <end position="83"/>
    </location>
</feature>
<dbReference type="InterPro" id="IPR002350">
    <property type="entry name" value="Kazal_dom"/>
</dbReference>
<evidence type="ECO:0000256" key="4">
    <source>
        <dbReference type="ARBA" id="ARBA00022692"/>
    </source>
</evidence>
<evidence type="ECO:0000256" key="9">
    <source>
        <dbReference type="SAM" id="MobiDB-lite"/>
    </source>
</evidence>
<dbReference type="Proteomes" id="UP000051574">
    <property type="component" value="Unassembled WGS sequence"/>
</dbReference>
<feature type="transmembrane region" description="Helical" evidence="8">
    <location>
        <begin position="251"/>
        <end position="273"/>
    </location>
</feature>
<evidence type="ECO:0000313" key="12">
    <source>
        <dbReference type="Proteomes" id="UP000051574"/>
    </source>
</evidence>
<reference evidence="11 12" key="1">
    <citation type="submission" date="2015-09" db="EMBL/GenBank/DDBJ databases">
        <title>Draft genome of the scarab beetle Oryctes borbonicus.</title>
        <authorList>
            <person name="Meyer J.M."/>
            <person name="Markov G.V."/>
            <person name="Baskaran P."/>
            <person name="Herrmann M."/>
            <person name="Sommer R.J."/>
            <person name="Roedelsperger C."/>
        </authorList>
    </citation>
    <scope>NUCLEOTIDE SEQUENCE [LARGE SCALE GENOMIC DNA]</scope>
    <source>
        <strain evidence="11">OB123</strain>
        <tissue evidence="11">Whole animal</tissue>
    </source>
</reference>
<evidence type="ECO:0000256" key="1">
    <source>
        <dbReference type="ARBA" id="ARBA00004651"/>
    </source>
</evidence>